<name>A0A1C4GUE6_9GAMM</name>
<gene>
    <name evidence="1" type="ORF">GA0116959_104116</name>
</gene>
<organism evidence="1 2">
    <name type="scientific">Acinetobacter albensis</name>
    <dbReference type="NCBI Taxonomy" id="1673609"/>
    <lineage>
        <taxon>Bacteria</taxon>
        <taxon>Pseudomonadati</taxon>
        <taxon>Pseudomonadota</taxon>
        <taxon>Gammaproteobacteria</taxon>
        <taxon>Moraxellales</taxon>
        <taxon>Moraxellaceae</taxon>
        <taxon>Acinetobacter</taxon>
    </lineage>
</organism>
<protein>
    <submittedName>
        <fullName evidence="1">Uncharacterized protein</fullName>
    </submittedName>
</protein>
<dbReference type="AlphaFoldDB" id="A0A1C4GUE6"/>
<proteinExistence type="predicted"/>
<accession>A0A1C4GUE6</accession>
<reference evidence="1 2" key="1">
    <citation type="submission" date="2016-08" db="EMBL/GenBank/DDBJ databases">
        <authorList>
            <person name="Seilhamer J.J."/>
        </authorList>
    </citation>
    <scope>NUCLEOTIDE SEQUENCE [LARGE SCALE GENOMIC DNA]</scope>
    <source>
        <strain evidence="1 2">ANC 4874</strain>
    </source>
</reference>
<evidence type="ECO:0000313" key="2">
    <source>
        <dbReference type="Proteomes" id="UP000243661"/>
    </source>
</evidence>
<sequence>MEVVDSHFFLSNSTDELFRTLNRVILFKNAMNIKNKISPPTNASQLSNQLAFFQFNPLFNIHKIFCYFYSNKCSSIQKRYATT</sequence>
<dbReference type="EMBL" id="FMBK01000004">
    <property type="protein sequence ID" value="SCC71485.1"/>
    <property type="molecule type" value="Genomic_DNA"/>
</dbReference>
<dbReference type="Proteomes" id="UP000243661">
    <property type="component" value="Unassembled WGS sequence"/>
</dbReference>
<evidence type="ECO:0000313" key="1">
    <source>
        <dbReference type="EMBL" id="SCC71485.1"/>
    </source>
</evidence>